<dbReference type="SUPFAM" id="SSF52540">
    <property type="entry name" value="P-loop containing nucleoside triphosphate hydrolases"/>
    <property type="match status" value="1"/>
</dbReference>
<evidence type="ECO:0000259" key="2">
    <source>
        <dbReference type="Pfam" id="PF24883"/>
    </source>
</evidence>
<reference evidence="4" key="1">
    <citation type="journal article" date="2012" name="PLoS Genet.">
        <title>The genomes of the fungal plant pathogens Cladosporium fulvum and Dothistroma septosporum reveal adaptation to different hosts and lifestyles but also signatures of common ancestry.</title>
        <authorList>
            <person name="de Wit P.J.G.M."/>
            <person name="van der Burgt A."/>
            <person name="Oekmen B."/>
            <person name="Stergiopoulos I."/>
            <person name="Abd-Elsalam K.A."/>
            <person name="Aerts A.L."/>
            <person name="Bahkali A.H."/>
            <person name="Beenen H.G."/>
            <person name="Chettri P."/>
            <person name="Cox M.P."/>
            <person name="Datema E."/>
            <person name="de Vries R.P."/>
            <person name="Dhillon B."/>
            <person name="Ganley A.R."/>
            <person name="Griffiths S.A."/>
            <person name="Guo Y."/>
            <person name="Hamelin R.C."/>
            <person name="Henrissat B."/>
            <person name="Kabir M.S."/>
            <person name="Jashni M.K."/>
            <person name="Kema G."/>
            <person name="Klaubauf S."/>
            <person name="Lapidus A."/>
            <person name="Levasseur A."/>
            <person name="Lindquist E."/>
            <person name="Mehrabi R."/>
            <person name="Ohm R.A."/>
            <person name="Owen T.J."/>
            <person name="Salamov A."/>
            <person name="Schwelm A."/>
            <person name="Schijlen E."/>
            <person name="Sun H."/>
            <person name="van den Burg H.A."/>
            <person name="van Ham R.C.H.J."/>
            <person name="Zhang S."/>
            <person name="Goodwin S.B."/>
            <person name="Grigoriev I.V."/>
            <person name="Collemare J."/>
            <person name="Bradshaw R.E."/>
        </authorList>
    </citation>
    <scope>NUCLEOTIDE SEQUENCE [LARGE SCALE GENOMIC DNA]</scope>
    <source>
        <strain evidence="4">NZE10 / CBS 128990</strain>
    </source>
</reference>
<dbReference type="PANTHER" id="PTHR10039">
    <property type="entry name" value="AMELOGENIN"/>
    <property type="match status" value="1"/>
</dbReference>
<dbReference type="eggNOG" id="ENOG502SHWY">
    <property type="taxonomic scope" value="Eukaryota"/>
</dbReference>
<dbReference type="OMA" id="GQGIFHI"/>
<dbReference type="STRING" id="675120.N1PXI0"/>
<organism evidence="3 4">
    <name type="scientific">Dothistroma septosporum (strain NZE10 / CBS 128990)</name>
    <name type="common">Red band needle blight fungus</name>
    <name type="synonym">Mycosphaerella pini</name>
    <dbReference type="NCBI Taxonomy" id="675120"/>
    <lineage>
        <taxon>Eukaryota</taxon>
        <taxon>Fungi</taxon>
        <taxon>Dikarya</taxon>
        <taxon>Ascomycota</taxon>
        <taxon>Pezizomycotina</taxon>
        <taxon>Dothideomycetes</taxon>
        <taxon>Dothideomycetidae</taxon>
        <taxon>Mycosphaerellales</taxon>
        <taxon>Mycosphaerellaceae</taxon>
        <taxon>Dothistroma</taxon>
    </lineage>
</organism>
<proteinExistence type="predicted"/>
<keyword evidence="1" id="KW-0677">Repeat</keyword>
<gene>
    <name evidence="3" type="ORF">DOTSEDRAFT_87338</name>
</gene>
<name>N1PXI0_DOTSN</name>
<dbReference type="OrthoDB" id="443402at2759"/>
<evidence type="ECO:0000313" key="3">
    <source>
        <dbReference type="EMBL" id="EME46934.1"/>
    </source>
</evidence>
<evidence type="ECO:0000256" key="1">
    <source>
        <dbReference type="ARBA" id="ARBA00022737"/>
    </source>
</evidence>
<dbReference type="EMBL" id="KB446537">
    <property type="protein sequence ID" value="EME46934.1"/>
    <property type="molecule type" value="Genomic_DNA"/>
</dbReference>
<dbReference type="Pfam" id="PF24883">
    <property type="entry name" value="NPHP3_N"/>
    <property type="match status" value="1"/>
</dbReference>
<dbReference type="Gene3D" id="3.40.50.300">
    <property type="entry name" value="P-loop containing nucleotide triphosphate hydrolases"/>
    <property type="match status" value="1"/>
</dbReference>
<dbReference type="HOGENOM" id="CLU_002341_7_1_1"/>
<protein>
    <recommendedName>
        <fullName evidence="2">Nephrocystin 3-like N-terminal domain-containing protein</fullName>
    </recommendedName>
</protein>
<dbReference type="InterPro" id="IPR056884">
    <property type="entry name" value="NPHP3-like_N"/>
</dbReference>
<dbReference type="InterPro" id="IPR027417">
    <property type="entry name" value="P-loop_NTPase"/>
</dbReference>
<evidence type="ECO:0000313" key="4">
    <source>
        <dbReference type="Proteomes" id="UP000016933"/>
    </source>
</evidence>
<keyword evidence="4" id="KW-1185">Reference proteome</keyword>
<reference evidence="3 4" key="2">
    <citation type="journal article" date="2012" name="PLoS Pathog.">
        <title>Diverse lifestyles and strategies of plant pathogenesis encoded in the genomes of eighteen Dothideomycetes fungi.</title>
        <authorList>
            <person name="Ohm R.A."/>
            <person name="Feau N."/>
            <person name="Henrissat B."/>
            <person name="Schoch C.L."/>
            <person name="Horwitz B.A."/>
            <person name="Barry K.W."/>
            <person name="Condon B.J."/>
            <person name="Copeland A.C."/>
            <person name="Dhillon B."/>
            <person name="Glaser F."/>
            <person name="Hesse C.N."/>
            <person name="Kosti I."/>
            <person name="LaButti K."/>
            <person name="Lindquist E.A."/>
            <person name="Lucas S."/>
            <person name="Salamov A.A."/>
            <person name="Bradshaw R.E."/>
            <person name="Ciuffetti L."/>
            <person name="Hamelin R.C."/>
            <person name="Kema G.H.J."/>
            <person name="Lawrence C."/>
            <person name="Scott J.A."/>
            <person name="Spatafora J.W."/>
            <person name="Turgeon B.G."/>
            <person name="de Wit P.J.G.M."/>
            <person name="Zhong S."/>
            <person name="Goodwin S.B."/>
            <person name="Grigoriev I.V."/>
        </authorList>
    </citation>
    <scope>NUCLEOTIDE SEQUENCE [LARGE SCALE GENOMIC DNA]</scope>
    <source>
        <strain evidence="4">NZE10 / CBS 128990</strain>
    </source>
</reference>
<feature type="domain" description="Nephrocystin 3-like N-terminal" evidence="2">
    <location>
        <begin position="101"/>
        <end position="267"/>
    </location>
</feature>
<sequence>MTAHTASVGNQYDEIHISGSARAHLGDIYNTAVVDPIDKILDQLSYPGMYDWRSRSIDAHEGTFQWILEDSQKLLSDVMPSQRDEASSKGDVTVAKNKTEQSRKLQDWMRSPLDRNVFWIRGKPGSGKSTLMKTRSQDEKTTKLVAESSTLGAEVIVLTFFAFRAGSELVSRLTGLWRSLIYQVINSCRAVLGNSPTLNGWSEAKFPVASGARLLQALKSLLAEIGKQRTFIMLLDGLDEIADDDHLDMITRVKELTEFAKMCVASRKESIFDNAFGHSSRHLALHDLTAKDIEKVIYSKLSATQSNGQLLDDVDLQTLAKKILSQAEGVFLWVDLVLNSLCRGLNNGDDKEFLEDRLEATPPRD</sequence>
<accession>N1PXI0</accession>
<dbReference type="Proteomes" id="UP000016933">
    <property type="component" value="Unassembled WGS sequence"/>
</dbReference>
<dbReference type="AlphaFoldDB" id="N1PXI0"/>
<dbReference type="PANTHER" id="PTHR10039:SF5">
    <property type="entry name" value="NACHT DOMAIN-CONTAINING PROTEIN"/>
    <property type="match status" value="1"/>
</dbReference>